<evidence type="ECO:0000313" key="1">
    <source>
        <dbReference type="EMBL" id="ACJ30269.1"/>
    </source>
</evidence>
<reference evidence="1 2" key="1">
    <citation type="journal article" date="2008" name="PLoS ONE">
        <title>Environmental adaptation: genomic analysis of the piezotolerant and psychrotolerant deep-sea iron reducing bacterium Shewanella piezotolerans WP3.</title>
        <authorList>
            <person name="Wang F."/>
            <person name="Wang J."/>
            <person name="Jian H."/>
            <person name="Zhang B."/>
            <person name="Li S."/>
            <person name="Wang F."/>
            <person name="Zeng X."/>
            <person name="Gao L."/>
            <person name="Bartlett D.H."/>
            <person name="Yu J."/>
            <person name="Hu S."/>
            <person name="Xiao X."/>
        </authorList>
    </citation>
    <scope>NUCLEOTIDE SEQUENCE [LARGE SCALE GENOMIC DNA]</scope>
    <source>
        <strain evidence="2">WP3 / JCM 13877</strain>
    </source>
</reference>
<name>B8CQD9_SHEPW</name>
<dbReference type="HOGENOM" id="CLU_3257780_0_0_6"/>
<keyword evidence="2" id="KW-1185">Reference proteome</keyword>
<protein>
    <submittedName>
        <fullName evidence="1">Uncharacterized protein</fullName>
    </submittedName>
</protein>
<accession>B8CQD9</accession>
<organism evidence="1 2">
    <name type="scientific">Shewanella piezotolerans (strain WP3 / JCM 13877)</name>
    <dbReference type="NCBI Taxonomy" id="225849"/>
    <lineage>
        <taxon>Bacteria</taxon>
        <taxon>Pseudomonadati</taxon>
        <taxon>Pseudomonadota</taxon>
        <taxon>Gammaproteobacteria</taxon>
        <taxon>Alteromonadales</taxon>
        <taxon>Shewanellaceae</taxon>
        <taxon>Shewanella</taxon>
    </lineage>
</organism>
<dbReference type="KEGG" id="swp:swp_3578"/>
<dbReference type="EMBL" id="CP000472">
    <property type="protein sequence ID" value="ACJ30269.1"/>
    <property type="molecule type" value="Genomic_DNA"/>
</dbReference>
<evidence type="ECO:0000313" key="2">
    <source>
        <dbReference type="Proteomes" id="UP000000753"/>
    </source>
</evidence>
<dbReference type="Proteomes" id="UP000000753">
    <property type="component" value="Chromosome"/>
</dbReference>
<dbReference type="AlphaFoldDB" id="B8CQD9"/>
<sequence>MLVFHYDLTSTAGLADLTHAKAIRYKVNMDQLKAELSVRTIC</sequence>
<gene>
    <name evidence="1" type="ordered locus">swp_3578</name>
</gene>
<proteinExistence type="predicted"/>
<dbReference type="STRING" id="225849.swp_3578"/>